<feature type="transmembrane region" description="Helical" evidence="1">
    <location>
        <begin position="12"/>
        <end position="29"/>
    </location>
</feature>
<evidence type="ECO:0000256" key="1">
    <source>
        <dbReference type="SAM" id="Phobius"/>
    </source>
</evidence>
<protein>
    <submittedName>
        <fullName evidence="2 4">Uncharacterized protein</fullName>
    </submittedName>
</protein>
<dbReference type="AlphaFoldDB" id="A0A0R3QH88"/>
<evidence type="ECO:0000313" key="4">
    <source>
        <dbReference type="WBParaSite" id="BTMF_0000575101-mRNA-1"/>
    </source>
</evidence>
<evidence type="ECO:0000313" key="3">
    <source>
        <dbReference type="Proteomes" id="UP000280834"/>
    </source>
</evidence>
<evidence type="ECO:0000313" key="2">
    <source>
        <dbReference type="EMBL" id="VDO17580.1"/>
    </source>
</evidence>
<keyword evidence="1" id="KW-0812">Transmembrane</keyword>
<dbReference type="Proteomes" id="UP000280834">
    <property type="component" value="Unassembled WGS sequence"/>
</dbReference>
<reference evidence="4" key="1">
    <citation type="submission" date="2017-02" db="UniProtKB">
        <authorList>
            <consortium name="WormBaseParasite"/>
        </authorList>
    </citation>
    <scope>IDENTIFICATION</scope>
</reference>
<gene>
    <name evidence="2" type="ORF">BTMF_LOCUS5021</name>
</gene>
<name>A0A0R3QH88_9BILA</name>
<sequence>MLIKNELSTTITSHGVSPVIYFFSIPYLVRRLLIKRTGFPALIFESPRILQHYSQRQHLLPHQFVFHDKVF</sequence>
<organism evidence="4">
    <name type="scientific">Brugia timori</name>
    <dbReference type="NCBI Taxonomy" id="42155"/>
    <lineage>
        <taxon>Eukaryota</taxon>
        <taxon>Metazoa</taxon>
        <taxon>Ecdysozoa</taxon>
        <taxon>Nematoda</taxon>
        <taxon>Chromadorea</taxon>
        <taxon>Rhabditida</taxon>
        <taxon>Spirurina</taxon>
        <taxon>Spiruromorpha</taxon>
        <taxon>Filarioidea</taxon>
        <taxon>Onchocercidae</taxon>
        <taxon>Brugia</taxon>
    </lineage>
</organism>
<reference evidence="2 3" key="2">
    <citation type="submission" date="2018-11" db="EMBL/GenBank/DDBJ databases">
        <authorList>
            <consortium name="Pathogen Informatics"/>
        </authorList>
    </citation>
    <scope>NUCLEOTIDE SEQUENCE [LARGE SCALE GENOMIC DNA]</scope>
</reference>
<keyword evidence="1" id="KW-0472">Membrane</keyword>
<keyword evidence="1" id="KW-1133">Transmembrane helix</keyword>
<proteinExistence type="predicted"/>
<keyword evidence="3" id="KW-1185">Reference proteome</keyword>
<dbReference type="WBParaSite" id="BTMF_0000575101-mRNA-1">
    <property type="protein sequence ID" value="BTMF_0000575101-mRNA-1"/>
    <property type="gene ID" value="BTMF_0000575101"/>
</dbReference>
<accession>A0A0R3QH88</accession>
<dbReference type="EMBL" id="UZAG01005198">
    <property type="protein sequence ID" value="VDO17580.1"/>
    <property type="molecule type" value="Genomic_DNA"/>
</dbReference>